<dbReference type="SUPFAM" id="SSF51658">
    <property type="entry name" value="Xylose isomerase-like"/>
    <property type="match status" value="1"/>
</dbReference>
<reference evidence="2" key="2">
    <citation type="journal article" date="2023" name="IMA Fungus">
        <title>Comparative genomic study of the Penicillium genus elucidates a diverse pangenome and 15 lateral gene transfer events.</title>
        <authorList>
            <person name="Petersen C."/>
            <person name="Sorensen T."/>
            <person name="Nielsen M.R."/>
            <person name="Sondergaard T.E."/>
            <person name="Sorensen J.L."/>
            <person name="Fitzpatrick D.A."/>
            <person name="Frisvad J.C."/>
            <person name="Nielsen K.L."/>
        </authorList>
    </citation>
    <scope>NUCLEOTIDE SEQUENCE</scope>
    <source>
        <strain evidence="2">IBT 20477</strain>
    </source>
</reference>
<accession>A0A9W9N6Z9</accession>
<reference evidence="2" key="1">
    <citation type="submission" date="2022-11" db="EMBL/GenBank/DDBJ databases">
        <authorList>
            <person name="Petersen C."/>
        </authorList>
    </citation>
    <scope>NUCLEOTIDE SEQUENCE</scope>
    <source>
        <strain evidence="2">IBT 20477</strain>
    </source>
</reference>
<dbReference type="Gene3D" id="3.20.20.150">
    <property type="entry name" value="Divalent-metal-dependent TIM barrel enzymes"/>
    <property type="match status" value="1"/>
</dbReference>
<dbReference type="PANTHER" id="PTHR12110:SF21">
    <property type="entry name" value="XYLOSE ISOMERASE-LIKE TIM BARREL DOMAIN-CONTAINING PROTEIN"/>
    <property type="match status" value="1"/>
</dbReference>
<evidence type="ECO:0000313" key="3">
    <source>
        <dbReference type="Proteomes" id="UP001150942"/>
    </source>
</evidence>
<dbReference type="InterPro" id="IPR036237">
    <property type="entry name" value="Xyl_isomerase-like_sf"/>
</dbReference>
<dbReference type="OrthoDB" id="5360893at2759"/>
<proteinExistence type="predicted"/>
<dbReference type="Proteomes" id="UP001150942">
    <property type="component" value="Unassembled WGS sequence"/>
</dbReference>
<organism evidence="2 3">
    <name type="scientific">Penicillium cf. viridicatum</name>
    <dbReference type="NCBI Taxonomy" id="2972119"/>
    <lineage>
        <taxon>Eukaryota</taxon>
        <taxon>Fungi</taxon>
        <taxon>Dikarya</taxon>
        <taxon>Ascomycota</taxon>
        <taxon>Pezizomycotina</taxon>
        <taxon>Eurotiomycetes</taxon>
        <taxon>Eurotiomycetidae</taxon>
        <taxon>Eurotiales</taxon>
        <taxon>Aspergillaceae</taxon>
        <taxon>Penicillium</taxon>
    </lineage>
</organism>
<gene>
    <name evidence="2" type="ORF">N7449_000943</name>
</gene>
<dbReference type="Pfam" id="PF01261">
    <property type="entry name" value="AP_endonuc_2"/>
    <property type="match status" value="1"/>
</dbReference>
<dbReference type="EMBL" id="JAPQKQ010000001">
    <property type="protein sequence ID" value="KAJ5213774.1"/>
    <property type="molecule type" value="Genomic_DNA"/>
</dbReference>
<keyword evidence="3" id="KW-1185">Reference proteome</keyword>
<evidence type="ECO:0000259" key="1">
    <source>
        <dbReference type="Pfam" id="PF01261"/>
    </source>
</evidence>
<comment type="caution">
    <text evidence="2">The sequence shown here is derived from an EMBL/GenBank/DDBJ whole genome shotgun (WGS) entry which is preliminary data.</text>
</comment>
<protein>
    <recommendedName>
        <fullName evidence="1">Xylose isomerase-like TIM barrel domain-containing protein</fullName>
    </recommendedName>
</protein>
<name>A0A9W9N6Z9_9EURO</name>
<evidence type="ECO:0000313" key="2">
    <source>
        <dbReference type="EMBL" id="KAJ5213774.1"/>
    </source>
</evidence>
<dbReference type="InterPro" id="IPR050312">
    <property type="entry name" value="IolE/XylAMocC-like"/>
</dbReference>
<sequence>MEIVIECLEAHASSFSQSSRASRLREPRLMLIKGRKTLVALSLFGAYDGLINVAEVDSRLEEAELWFELCQLMRIPIFQITSCLYPIDPIRITPEVTTITANIKRLDLLTQKYYLQVGYEASAWGTHLNTWQQIHEIITLVDLPNVRYCLDTFHVSAKEAGDPFSAVAPVRPGGLTNLRRPLDEMKRTITPNQIAYFQLSDESQVDYPRHDLNQPPYMTESRNCRIFPCEANRGGVLPVLEVT</sequence>
<dbReference type="InterPro" id="IPR013022">
    <property type="entry name" value="Xyl_isomerase-like_TIM-brl"/>
</dbReference>
<dbReference type="AlphaFoldDB" id="A0A9W9N6Z9"/>
<dbReference type="PANTHER" id="PTHR12110">
    <property type="entry name" value="HYDROXYPYRUVATE ISOMERASE"/>
    <property type="match status" value="1"/>
</dbReference>
<feature type="domain" description="Xylose isomerase-like TIM barrel" evidence="1">
    <location>
        <begin position="41"/>
        <end position="205"/>
    </location>
</feature>